<organism evidence="2 3">
    <name type="scientific">Szabonella alba</name>
    <dbReference type="NCBI Taxonomy" id="2804194"/>
    <lineage>
        <taxon>Bacteria</taxon>
        <taxon>Pseudomonadati</taxon>
        <taxon>Pseudomonadota</taxon>
        <taxon>Alphaproteobacteria</taxon>
        <taxon>Rhodobacterales</taxon>
        <taxon>Paracoccaceae</taxon>
        <taxon>Szabonella</taxon>
    </lineage>
</organism>
<dbReference type="AlphaFoldDB" id="A0A8K0XZU6"/>
<feature type="region of interest" description="Disordered" evidence="1">
    <location>
        <begin position="24"/>
        <end position="71"/>
    </location>
</feature>
<name>A0A8K0XZU6_9RHOB</name>
<evidence type="ECO:0000313" key="2">
    <source>
        <dbReference type="EMBL" id="MBL4916157.1"/>
    </source>
</evidence>
<accession>A0A8K0XZU6</accession>
<evidence type="ECO:0000313" key="3">
    <source>
        <dbReference type="Proteomes" id="UP000648908"/>
    </source>
</evidence>
<sequence length="71" mass="7638">MADKPKRPRDANQLAKFIVDLATDGESSVPLPDHEAQRDGGLKGGKARADKLSPDERAAIAQKAAKTRWGN</sequence>
<proteinExistence type="predicted"/>
<protein>
    <submittedName>
        <fullName evidence="2">Histone H1</fullName>
    </submittedName>
</protein>
<keyword evidence="3" id="KW-1185">Reference proteome</keyword>
<dbReference type="Proteomes" id="UP000648908">
    <property type="component" value="Unassembled WGS sequence"/>
</dbReference>
<evidence type="ECO:0000256" key="1">
    <source>
        <dbReference type="SAM" id="MobiDB-lite"/>
    </source>
</evidence>
<comment type="caution">
    <text evidence="2">The sequence shown here is derived from an EMBL/GenBank/DDBJ whole genome shotgun (WGS) entry which is preliminary data.</text>
</comment>
<reference evidence="2" key="1">
    <citation type="submission" date="2021-01" db="EMBL/GenBank/DDBJ databases">
        <title>Tabrizicola alba sp. nov. a motile alkaliphilic bacterium isolated from a soda lake.</title>
        <authorList>
            <person name="Szuroczki S."/>
            <person name="Abbaszade G."/>
            <person name="Schumann P."/>
            <person name="Toth E."/>
        </authorList>
    </citation>
    <scope>NUCLEOTIDE SEQUENCE</scope>
    <source>
        <strain evidence="2">DMG-N-6</strain>
    </source>
</reference>
<dbReference type="EMBL" id="JAESVN010000001">
    <property type="protein sequence ID" value="MBL4916157.1"/>
    <property type="molecule type" value="Genomic_DNA"/>
</dbReference>
<gene>
    <name evidence="2" type="ORF">JL811_02895</name>
</gene>
<feature type="compositionally biased region" description="Basic and acidic residues" evidence="1">
    <location>
        <begin position="32"/>
        <end position="58"/>
    </location>
</feature>